<keyword evidence="8 10" id="KW-0408">Iron</keyword>
<dbReference type="InterPro" id="IPR005467">
    <property type="entry name" value="His_kinase_dom"/>
</dbReference>
<keyword evidence="6 10" id="KW-0479">Metal-binding</keyword>
<evidence type="ECO:0000259" key="13">
    <source>
        <dbReference type="PROSITE" id="PS50109"/>
    </source>
</evidence>
<feature type="region of interest" description="Disordered" evidence="12">
    <location>
        <begin position="537"/>
        <end position="556"/>
    </location>
</feature>
<evidence type="ECO:0000259" key="15">
    <source>
        <dbReference type="PROSITE" id="PS51007"/>
    </source>
</evidence>
<dbReference type="Gene3D" id="3.30.565.10">
    <property type="entry name" value="Histidine kinase-like ATPase, C-terminal domain"/>
    <property type="match status" value="1"/>
</dbReference>
<keyword evidence="9" id="KW-0902">Two-component regulatory system</keyword>
<evidence type="ECO:0000256" key="6">
    <source>
        <dbReference type="ARBA" id="ARBA00022723"/>
    </source>
</evidence>
<dbReference type="GO" id="GO:0005524">
    <property type="term" value="F:ATP binding"/>
    <property type="evidence" value="ECO:0007669"/>
    <property type="project" value="UniProtKB-KW"/>
</dbReference>
<evidence type="ECO:0000256" key="4">
    <source>
        <dbReference type="ARBA" id="ARBA00022553"/>
    </source>
</evidence>
<evidence type="ECO:0000256" key="10">
    <source>
        <dbReference type="PROSITE-ProRule" id="PRU00433"/>
    </source>
</evidence>
<dbReference type="Gene3D" id="1.10.287.130">
    <property type="match status" value="1"/>
</dbReference>
<feature type="domain" description="Histidine kinase" evidence="13">
    <location>
        <begin position="319"/>
        <end position="540"/>
    </location>
</feature>
<evidence type="ECO:0000313" key="16">
    <source>
        <dbReference type="EMBL" id="WRP18363.1"/>
    </source>
</evidence>
<dbReference type="PRINTS" id="PR00344">
    <property type="entry name" value="BCTRLSENSOR"/>
</dbReference>
<dbReference type="Pfam" id="PF11845">
    <property type="entry name" value="Tll0287-like"/>
    <property type="match status" value="1"/>
</dbReference>
<dbReference type="EMBL" id="CP141615">
    <property type="protein sequence ID" value="WRP18363.1"/>
    <property type="molecule type" value="Genomic_DNA"/>
</dbReference>
<dbReference type="InterPro" id="IPR004358">
    <property type="entry name" value="Sig_transdc_His_kin-like_C"/>
</dbReference>
<dbReference type="SMART" id="SM00387">
    <property type="entry name" value="HATPase_c"/>
    <property type="match status" value="1"/>
</dbReference>
<keyword evidence="7" id="KW-0418">Kinase</keyword>
<dbReference type="PANTHER" id="PTHR43047:SF72">
    <property type="entry name" value="OSMOSENSING HISTIDINE PROTEIN KINASE SLN1"/>
    <property type="match status" value="1"/>
</dbReference>
<dbReference type="Pfam" id="PF00512">
    <property type="entry name" value="HisKA"/>
    <property type="match status" value="1"/>
</dbReference>
<keyword evidence="10" id="KW-0349">Heme</keyword>
<dbReference type="RefSeq" id="WP_324717634.1">
    <property type="nucleotide sequence ID" value="NZ_CP141615.1"/>
</dbReference>
<dbReference type="InterPro" id="IPR009056">
    <property type="entry name" value="Cyt_c-like_dom"/>
</dbReference>
<keyword evidence="11" id="KW-0175">Coiled coil</keyword>
<dbReference type="Pfam" id="PF00672">
    <property type="entry name" value="HAMP"/>
    <property type="match status" value="1"/>
</dbReference>
<feature type="domain" description="HAMP" evidence="14">
    <location>
        <begin position="226"/>
        <end position="279"/>
    </location>
</feature>
<evidence type="ECO:0000256" key="1">
    <source>
        <dbReference type="ARBA" id="ARBA00000085"/>
    </source>
</evidence>
<dbReference type="InterPro" id="IPR003661">
    <property type="entry name" value="HisK_dim/P_dom"/>
</dbReference>
<evidence type="ECO:0000313" key="17">
    <source>
        <dbReference type="Proteomes" id="UP001332192"/>
    </source>
</evidence>
<dbReference type="SMART" id="SM00388">
    <property type="entry name" value="HisKA"/>
    <property type="match status" value="1"/>
</dbReference>
<proteinExistence type="predicted"/>
<organism evidence="16 17">
    <name type="scientific">Carboxydichorda subterranea</name>
    <dbReference type="NCBI Taxonomy" id="3109565"/>
    <lineage>
        <taxon>Bacteria</taxon>
        <taxon>Bacillati</taxon>
        <taxon>Bacillota</taxon>
        <taxon>Limnochordia</taxon>
        <taxon>Limnochordales</taxon>
        <taxon>Geochordaceae</taxon>
        <taxon>Carboxydichorda</taxon>
    </lineage>
</organism>
<dbReference type="PROSITE" id="PS50109">
    <property type="entry name" value="HIS_KIN"/>
    <property type="match status" value="1"/>
</dbReference>
<comment type="subcellular location">
    <subcellularLocation>
        <location evidence="2">Membrane</location>
    </subcellularLocation>
</comment>
<feature type="coiled-coil region" evidence="11">
    <location>
        <begin position="278"/>
        <end position="312"/>
    </location>
</feature>
<keyword evidence="4" id="KW-0597">Phosphoprotein</keyword>
<dbReference type="SUPFAM" id="SSF55874">
    <property type="entry name" value="ATPase domain of HSP90 chaperone/DNA topoisomerase II/histidine kinase"/>
    <property type="match status" value="1"/>
</dbReference>
<name>A0ABZ1C0F2_9FIRM</name>
<evidence type="ECO:0000256" key="2">
    <source>
        <dbReference type="ARBA" id="ARBA00004370"/>
    </source>
</evidence>
<evidence type="ECO:0000256" key="12">
    <source>
        <dbReference type="SAM" id="MobiDB-lite"/>
    </source>
</evidence>
<dbReference type="SMART" id="SM00304">
    <property type="entry name" value="HAMP"/>
    <property type="match status" value="1"/>
</dbReference>
<dbReference type="CDD" id="cd06225">
    <property type="entry name" value="HAMP"/>
    <property type="match status" value="1"/>
</dbReference>
<dbReference type="SUPFAM" id="SSF47384">
    <property type="entry name" value="Homodimeric domain of signal transducing histidine kinase"/>
    <property type="match status" value="1"/>
</dbReference>
<dbReference type="Gene3D" id="6.10.340.10">
    <property type="match status" value="1"/>
</dbReference>
<sequence length="556" mass="61126">MRPWDRLAVRLLGSVAAVALFMSLASFGWDAYRQRVQAELTLTERARAVTKQFLAVRSFVAQAETERVAVNPAGFHHLDPVVVARVVGEIFGSSSAARVREVWMGSERASHVPDPVEEQALRRFSADPAATEFAAVLPDGGHGPRVFRYVAPIHLEQSCLTCHQQSALSTGHDRPPAVGDLMGALSIQVPIEEFEAGVASSIRSRLRFTLLLTALSLSVLAVLLRRQVTSPLGQLTAMASRFATGDLTPAPLPKGAVGETAVLASVMNSMAGALRELYADLEAKVEERTRKLTEANARLQEKQVELERAQKLQSEFLATVSHELRTPLTSILAFTELLSEEGATADSDQVREYLTDIRECAQRLYEQINDLLDLARIEAGRMQLDRTVFDVRLAVEATLRRIEPMAARKGLEVRRPAQAQPVWVEADRVRVEQVLMNLLSNAVKFTPRGHVAVELEEPGPEEPMVRVKVRDTGIGIRPEHHGIIFEKFRQVDSSASREYPGSGLGLALARHLVEMHGGRIWVDSELGKGSTFTFTLPAPPRAPVGARPQATPEGRR</sequence>
<feature type="domain" description="Cytochrome c" evidence="15">
    <location>
        <begin position="138"/>
        <end position="228"/>
    </location>
</feature>
<dbReference type="InterPro" id="IPR036890">
    <property type="entry name" value="HATPase_C_sf"/>
</dbReference>
<evidence type="ECO:0000256" key="8">
    <source>
        <dbReference type="ARBA" id="ARBA00023004"/>
    </source>
</evidence>
<dbReference type="PROSITE" id="PS50885">
    <property type="entry name" value="HAMP"/>
    <property type="match status" value="1"/>
</dbReference>
<dbReference type="InterPro" id="IPR036097">
    <property type="entry name" value="HisK_dim/P_sf"/>
</dbReference>
<evidence type="ECO:0000256" key="3">
    <source>
        <dbReference type="ARBA" id="ARBA00012438"/>
    </source>
</evidence>
<dbReference type="InterPro" id="IPR021796">
    <property type="entry name" value="Tll0287-like_dom"/>
</dbReference>
<evidence type="ECO:0000256" key="5">
    <source>
        <dbReference type="ARBA" id="ARBA00022679"/>
    </source>
</evidence>
<dbReference type="Pfam" id="PF02518">
    <property type="entry name" value="HATPase_c"/>
    <property type="match status" value="1"/>
</dbReference>
<keyword evidence="16" id="KW-0067">ATP-binding</keyword>
<dbReference type="SUPFAM" id="SSF158472">
    <property type="entry name" value="HAMP domain-like"/>
    <property type="match status" value="1"/>
</dbReference>
<accession>A0ABZ1C0F2</accession>
<keyword evidence="16" id="KW-0547">Nucleotide-binding</keyword>
<evidence type="ECO:0000256" key="11">
    <source>
        <dbReference type="SAM" id="Coils"/>
    </source>
</evidence>
<dbReference type="Proteomes" id="UP001332192">
    <property type="component" value="Chromosome"/>
</dbReference>
<dbReference type="PROSITE" id="PS51007">
    <property type="entry name" value="CYTC"/>
    <property type="match status" value="1"/>
</dbReference>
<dbReference type="InterPro" id="IPR003594">
    <property type="entry name" value="HATPase_dom"/>
</dbReference>
<evidence type="ECO:0000256" key="9">
    <source>
        <dbReference type="ARBA" id="ARBA00023012"/>
    </source>
</evidence>
<dbReference type="CDD" id="cd16922">
    <property type="entry name" value="HATPase_EvgS-ArcB-TorS-like"/>
    <property type="match status" value="1"/>
</dbReference>
<evidence type="ECO:0000256" key="7">
    <source>
        <dbReference type="ARBA" id="ARBA00022777"/>
    </source>
</evidence>
<dbReference type="PANTHER" id="PTHR43047">
    <property type="entry name" value="TWO-COMPONENT HISTIDINE PROTEIN KINASE"/>
    <property type="match status" value="1"/>
</dbReference>
<comment type="catalytic activity">
    <reaction evidence="1">
        <text>ATP + protein L-histidine = ADP + protein N-phospho-L-histidine.</text>
        <dbReference type="EC" id="2.7.13.3"/>
    </reaction>
</comment>
<protein>
    <recommendedName>
        <fullName evidence="3">histidine kinase</fullName>
        <ecNumber evidence="3">2.7.13.3</ecNumber>
    </recommendedName>
</protein>
<dbReference type="EC" id="2.7.13.3" evidence="3"/>
<keyword evidence="17" id="KW-1185">Reference proteome</keyword>
<dbReference type="CDD" id="cd00082">
    <property type="entry name" value="HisKA"/>
    <property type="match status" value="1"/>
</dbReference>
<dbReference type="InterPro" id="IPR003660">
    <property type="entry name" value="HAMP_dom"/>
</dbReference>
<gene>
    <name evidence="16" type="ORF">U7230_04970</name>
</gene>
<keyword evidence="5" id="KW-0808">Transferase</keyword>
<reference evidence="16 17" key="1">
    <citation type="journal article" date="2024" name="Front. Microbiol.">
        <title>Novel thermophilic genera Geochorda gen. nov. and Carboxydochorda gen. nov. from the deep terrestrial subsurface reveal the ecophysiological diversity in the class Limnochordia.</title>
        <authorList>
            <person name="Karnachuk O.V."/>
            <person name="Lukina A.P."/>
            <person name="Avakyan M.R."/>
            <person name="Kadnikov V.V."/>
            <person name="Begmatov S."/>
            <person name="Beletsky A.V."/>
            <person name="Vlasova K.G."/>
            <person name="Novikov A.A."/>
            <person name="Shcherbakova V.A."/>
            <person name="Mardanov A.V."/>
            <person name="Ravin N.V."/>
        </authorList>
    </citation>
    <scope>NUCLEOTIDE SEQUENCE [LARGE SCALE GENOMIC DNA]</scope>
    <source>
        <strain evidence="16 17">L945</strain>
    </source>
</reference>
<evidence type="ECO:0000259" key="14">
    <source>
        <dbReference type="PROSITE" id="PS50885"/>
    </source>
</evidence>